<evidence type="ECO:0000313" key="1">
    <source>
        <dbReference type="EMBL" id="MCE8002238.1"/>
    </source>
</evidence>
<dbReference type="RefSeq" id="WP_234269032.1">
    <property type="nucleotide sequence ID" value="NZ_JABFTX010000001.1"/>
</dbReference>
<sequence length="428" mass="46838">MSRPIFLDASFYKEVIMYEGNEEELDAWERHRRWNSLRTAYPAARSASGWQAAPEPVHIPEPPVPLQPVIEPGFHIVRRPASREAIKRQLFPYSLTAATDAMFERLNPHLGSFILPGEMVVLADPQETLCTAEEQFLMEEASKISTSLQPMLPEQRQFMVDYWHPLQDIAVIGEHSTSGMLSESSTVLGALSAAGSRVVTETTSALQRIEQLYRQTLDPTNPMTRERFHAERARLFQRLSLAMNNWINQPLRLPRYSELKAKIQIEARQQVHEYRTARNGGPFGIPTISETVAKVTVVDRLMSLGAAVGVGLDIAATQTKINQACRDGRETECRRTQFVEYGGLGGRLAGSAAGAATGAAMTMPESRICLAVSAAPHGRVACGVVGAAGGAVAGEQTGGVLGERFGEGLYSRIYGWAATETDTNDASP</sequence>
<reference evidence="1 2" key="1">
    <citation type="journal article" date="2021" name="Front. Microbiol.">
        <title>Aerobic Denitrification and Heterotrophic Sulfur Oxidation in the Genus Halomonas Revealed by Six Novel Species Characterizations and Genome-Based Analysis.</title>
        <authorList>
            <person name="Wang L."/>
            <person name="Shao Z."/>
        </authorList>
    </citation>
    <scope>NUCLEOTIDE SEQUENCE [LARGE SCALE GENOMIC DNA]</scope>
    <source>
        <strain evidence="1 2">MCCC 1A11081</strain>
    </source>
</reference>
<gene>
    <name evidence="1" type="ORF">HOP53_05245</name>
</gene>
<accession>A0ABS9A094</accession>
<comment type="caution">
    <text evidence="1">The sequence shown here is derived from an EMBL/GenBank/DDBJ whole genome shotgun (WGS) entry which is preliminary data.</text>
</comment>
<organism evidence="1 2">
    <name type="scientific">Billgrantia ethanolica</name>
    <dbReference type="NCBI Taxonomy" id="2733486"/>
    <lineage>
        <taxon>Bacteria</taxon>
        <taxon>Pseudomonadati</taxon>
        <taxon>Pseudomonadota</taxon>
        <taxon>Gammaproteobacteria</taxon>
        <taxon>Oceanospirillales</taxon>
        <taxon>Halomonadaceae</taxon>
        <taxon>Billgrantia</taxon>
    </lineage>
</organism>
<dbReference type="EMBL" id="JABFTX010000001">
    <property type="protein sequence ID" value="MCE8002238.1"/>
    <property type="molecule type" value="Genomic_DNA"/>
</dbReference>
<name>A0ABS9A094_9GAMM</name>
<evidence type="ECO:0000313" key="2">
    <source>
        <dbReference type="Proteomes" id="UP001320168"/>
    </source>
</evidence>
<protein>
    <submittedName>
        <fullName evidence="1">Uncharacterized protein</fullName>
    </submittedName>
</protein>
<proteinExistence type="predicted"/>
<dbReference type="Proteomes" id="UP001320168">
    <property type="component" value="Unassembled WGS sequence"/>
</dbReference>
<keyword evidence="2" id="KW-1185">Reference proteome</keyword>